<protein>
    <submittedName>
        <fullName evidence="2">Uncharacterized protein</fullName>
    </submittedName>
</protein>
<dbReference type="Proteomes" id="UP000034704">
    <property type="component" value="Unassembled WGS sequence"/>
</dbReference>
<evidence type="ECO:0000313" key="3">
    <source>
        <dbReference type="Proteomes" id="UP000034704"/>
    </source>
</evidence>
<organism evidence="2 3">
    <name type="scientific">Candidatus Nomurabacteria bacterium GW2011_GWC2_42_20</name>
    <dbReference type="NCBI Taxonomy" id="1618756"/>
    <lineage>
        <taxon>Bacteria</taxon>
        <taxon>Candidatus Nomuraibacteriota</taxon>
    </lineage>
</organism>
<evidence type="ECO:0000313" key="2">
    <source>
        <dbReference type="EMBL" id="KKS48361.1"/>
    </source>
</evidence>
<dbReference type="AlphaFoldDB" id="A0A0G1BQ46"/>
<sequence length="135" mass="15146">MKRFLASIVITAFVIGAFFSIFAMYHNQGLLMNSDCPTSPLHAEVCPTGDLSVASHYISMYQALTNSLVSSMVTQVLIIALLFVAVPYVFRKYIALIRRLLVSLFILSRDFIAKLYRPQALTRWLSLLVNSPSII</sequence>
<dbReference type="EMBL" id="LCDG01000001">
    <property type="protein sequence ID" value="KKS48361.1"/>
    <property type="molecule type" value="Genomic_DNA"/>
</dbReference>
<reference evidence="2 3" key="1">
    <citation type="journal article" date="2015" name="Nature">
        <title>rRNA introns, odd ribosomes, and small enigmatic genomes across a large radiation of phyla.</title>
        <authorList>
            <person name="Brown C.T."/>
            <person name="Hug L.A."/>
            <person name="Thomas B.C."/>
            <person name="Sharon I."/>
            <person name="Castelle C.J."/>
            <person name="Singh A."/>
            <person name="Wilkins M.J."/>
            <person name="Williams K.H."/>
            <person name="Banfield J.F."/>
        </authorList>
    </citation>
    <scope>NUCLEOTIDE SEQUENCE [LARGE SCALE GENOMIC DNA]</scope>
</reference>
<keyword evidence="1" id="KW-1133">Transmembrane helix</keyword>
<feature type="transmembrane region" description="Helical" evidence="1">
    <location>
        <begin position="5"/>
        <end position="25"/>
    </location>
</feature>
<keyword evidence="1" id="KW-0472">Membrane</keyword>
<dbReference type="STRING" id="1618756.UV12_C0001G0056"/>
<feature type="transmembrane region" description="Helical" evidence="1">
    <location>
        <begin position="68"/>
        <end position="90"/>
    </location>
</feature>
<keyword evidence="1" id="KW-0812">Transmembrane</keyword>
<name>A0A0G1BQ46_9BACT</name>
<accession>A0A0G1BQ46</accession>
<gene>
    <name evidence="2" type="ORF">UV12_C0001G0056</name>
</gene>
<comment type="caution">
    <text evidence="2">The sequence shown here is derived from an EMBL/GenBank/DDBJ whole genome shotgun (WGS) entry which is preliminary data.</text>
</comment>
<proteinExistence type="predicted"/>
<evidence type="ECO:0000256" key="1">
    <source>
        <dbReference type="SAM" id="Phobius"/>
    </source>
</evidence>